<dbReference type="PANTHER" id="PTHR45569">
    <property type="entry name" value="SENSOR PROTEIN KDPD"/>
    <property type="match status" value="1"/>
</dbReference>
<dbReference type="GO" id="GO:0005886">
    <property type="term" value="C:plasma membrane"/>
    <property type="evidence" value="ECO:0007669"/>
    <property type="project" value="TreeGrafter"/>
</dbReference>
<dbReference type="InterPro" id="IPR003661">
    <property type="entry name" value="HisK_dim/P_dom"/>
</dbReference>
<evidence type="ECO:0000259" key="4">
    <source>
        <dbReference type="PROSITE" id="PS50109"/>
    </source>
</evidence>
<feature type="domain" description="Histidine kinase" evidence="4">
    <location>
        <begin position="318"/>
        <end position="516"/>
    </location>
</feature>
<comment type="catalytic activity">
    <reaction evidence="1">
        <text>ATP + protein L-histidine = ADP + protein N-phospho-L-histidine.</text>
        <dbReference type="EC" id="2.7.13.3"/>
    </reaction>
</comment>
<dbReference type="SMART" id="SM00387">
    <property type="entry name" value="HATPase_c"/>
    <property type="match status" value="1"/>
</dbReference>
<dbReference type="PROSITE" id="PS50109">
    <property type="entry name" value="HIS_KIN"/>
    <property type="match status" value="1"/>
</dbReference>
<dbReference type="GO" id="GO:0000155">
    <property type="term" value="F:phosphorelay sensor kinase activity"/>
    <property type="evidence" value="ECO:0007669"/>
    <property type="project" value="InterPro"/>
</dbReference>
<dbReference type="SUPFAM" id="SSF47384">
    <property type="entry name" value="Homodimeric domain of signal transducing histidine kinase"/>
    <property type="match status" value="1"/>
</dbReference>
<name>A0A0B1ZRG0_9SPHN</name>
<keyword evidence="3" id="KW-1133">Transmembrane helix</keyword>
<dbReference type="Gene3D" id="3.30.565.10">
    <property type="entry name" value="Histidine kinase-like ATPase, C-terminal domain"/>
    <property type="match status" value="2"/>
</dbReference>
<dbReference type="EC" id="2.7.13.3" evidence="2"/>
<dbReference type="Proteomes" id="UP000031057">
    <property type="component" value="Unassembled WGS sequence"/>
</dbReference>
<dbReference type="InterPro" id="IPR036890">
    <property type="entry name" value="HATPase_C_sf"/>
</dbReference>
<dbReference type="InterPro" id="IPR005467">
    <property type="entry name" value="His_kinase_dom"/>
</dbReference>
<sequence length="519" mass="56193">MKAADLPWLLGYALGFFLLHRAASPWSGPGFFSLWYPAAGWRFAMLWVRGIRMTPWLGLAEVLVDMISGSIPTTGPNVLLEAWGALRPAIAYGFAIAAIKFVSAKVHGAIATPPMPFGLASVIGPMAGALIILPLALLRPDLPAGGIHTSLLLSLTGYVIGDLLGVLVLAPPLVWLANVLDRSEPLEISLPAAVPGLTDAVILVLALCATNALDVAGLDFRSLPTLIAGTWIGLRHGSMAAWLTIVVITVWVLPHSAQSMAVAERLDMHMSLAATVIAAWIAGSYADAQKTAQETLERRNRLLFQAERLKTLRAMSVAVIHEISQPLATLAIEARHLHERSDGLDAEIAESIDLIDRKARSLSDLVRRLRRFGGRAADEPSKLPVTMLMGSVTKMLEPELRAENCRIVGRRINPQLVVRVQEIELIQAIVNLIRNAMAASSDGEIRLEARAQKENVIIEVANRFDRAQDSANKDETMGMGVGLMIARTIVEAHGGSLLREDGDGEVRFFLRLPLSRAEL</sequence>
<keyword evidence="3" id="KW-0812">Transmembrane</keyword>
<evidence type="ECO:0000256" key="3">
    <source>
        <dbReference type="SAM" id="Phobius"/>
    </source>
</evidence>
<evidence type="ECO:0000313" key="6">
    <source>
        <dbReference type="Proteomes" id="UP000031057"/>
    </source>
</evidence>
<dbReference type="InterPro" id="IPR052023">
    <property type="entry name" value="Histidine_kinase_KdpD"/>
</dbReference>
<comment type="caution">
    <text evidence="5">The sequence shown here is derived from an EMBL/GenBank/DDBJ whole genome shotgun (WGS) entry which is preliminary data.</text>
</comment>
<accession>A0A0B1ZRG0</accession>
<feature type="transmembrane region" description="Helical" evidence="3">
    <location>
        <begin position="192"/>
        <end position="213"/>
    </location>
</feature>
<protein>
    <recommendedName>
        <fullName evidence="2">histidine kinase</fullName>
        <ecNumber evidence="2">2.7.13.3</ecNumber>
    </recommendedName>
</protein>
<dbReference type="InterPro" id="IPR003594">
    <property type="entry name" value="HATPase_dom"/>
</dbReference>
<dbReference type="PANTHER" id="PTHR45569:SF1">
    <property type="entry name" value="SENSOR PROTEIN KDPD"/>
    <property type="match status" value="1"/>
</dbReference>
<dbReference type="SUPFAM" id="SSF55874">
    <property type="entry name" value="ATPase domain of HSP90 chaperone/DNA topoisomerase II/histidine kinase"/>
    <property type="match status" value="1"/>
</dbReference>
<evidence type="ECO:0000256" key="1">
    <source>
        <dbReference type="ARBA" id="ARBA00000085"/>
    </source>
</evidence>
<feature type="transmembrane region" description="Helical" evidence="3">
    <location>
        <begin position="85"/>
        <end position="103"/>
    </location>
</feature>
<dbReference type="CDD" id="cd00082">
    <property type="entry name" value="HisKA"/>
    <property type="match status" value="1"/>
</dbReference>
<gene>
    <name evidence="5" type="ORF">LK12_04900</name>
</gene>
<dbReference type="AlphaFoldDB" id="A0A0B1ZRG0"/>
<keyword evidence="3" id="KW-0472">Membrane</keyword>
<keyword evidence="6" id="KW-1185">Reference proteome</keyword>
<dbReference type="STRING" id="1348853.LK12_04900"/>
<dbReference type="Pfam" id="PF02518">
    <property type="entry name" value="HATPase_c"/>
    <property type="match status" value="1"/>
</dbReference>
<feature type="transmembrane region" description="Helical" evidence="3">
    <location>
        <begin position="158"/>
        <end position="180"/>
    </location>
</feature>
<feature type="transmembrane region" description="Helical" evidence="3">
    <location>
        <begin position="115"/>
        <end position="138"/>
    </location>
</feature>
<evidence type="ECO:0000256" key="2">
    <source>
        <dbReference type="ARBA" id="ARBA00012438"/>
    </source>
</evidence>
<dbReference type="EMBL" id="JTDI01000001">
    <property type="protein sequence ID" value="KHK93740.1"/>
    <property type="molecule type" value="Genomic_DNA"/>
</dbReference>
<dbReference type="Gene3D" id="1.10.287.130">
    <property type="match status" value="1"/>
</dbReference>
<evidence type="ECO:0000313" key="5">
    <source>
        <dbReference type="EMBL" id="KHK93740.1"/>
    </source>
</evidence>
<organism evidence="5 6">
    <name type="scientific">Novosphingobium malaysiense</name>
    <dbReference type="NCBI Taxonomy" id="1348853"/>
    <lineage>
        <taxon>Bacteria</taxon>
        <taxon>Pseudomonadati</taxon>
        <taxon>Pseudomonadota</taxon>
        <taxon>Alphaproteobacteria</taxon>
        <taxon>Sphingomonadales</taxon>
        <taxon>Sphingomonadaceae</taxon>
        <taxon>Novosphingobium</taxon>
    </lineage>
</organism>
<dbReference type="InterPro" id="IPR036097">
    <property type="entry name" value="HisK_dim/P_sf"/>
</dbReference>
<feature type="transmembrane region" description="Helical" evidence="3">
    <location>
        <begin position="266"/>
        <end position="286"/>
    </location>
</feature>
<proteinExistence type="predicted"/>
<reference evidence="5 6" key="1">
    <citation type="submission" date="2014-10" db="EMBL/GenBank/DDBJ databases">
        <title>Genome sequence of Novosphingobium malaysiense MUSC 273(T).</title>
        <authorList>
            <person name="Lee L.-H."/>
        </authorList>
    </citation>
    <scope>NUCLEOTIDE SEQUENCE [LARGE SCALE GENOMIC DNA]</scope>
    <source>
        <strain evidence="5 6">MUSC 273</strain>
    </source>
</reference>
<feature type="transmembrane region" description="Helical" evidence="3">
    <location>
        <begin position="233"/>
        <end position="254"/>
    </location>
</feature>